<evidence type="ECO:0000256" key="3">
    <source>
        <dbReference type="ARBA" id="ARBA00023152"/>
    </source>
</evidence>
<name>A0A1F5SJ68_9BACT</name>
<evidence type="ECO:0000256" key="6">
    <source>
        <dbReference type="PIRSR" id="PIRSR613078-2"/>
    </source>
</evidence>
<dbReference type="EC" id="5.4.2.11" evidence="2"/>
<organism evidence="7 8">
    <name type="scientific">Candidatus Falkowbacteria bacterium RIFOXYA2_FULL_47_19</name>
    <dbReference type="NCBI Taxonomy" id="1797994"/>
    <lineage>
        <taxon>Bacteria</taxon>
        <taxon>Candidatus Falkowiibacteriota</taxon>
    </lineage>
</organism>
<dbReference type="InterPro" id="IPR029033">
    <property type="entry name" value="His_PPase_superfam"/>
</dbReference>
<feature type="active site" description="Tele-phosphohistidine intermediate" evidence="5">
    <location>
        <position position="10"/>
    </location>
</feature>
<feature type="binding site" evidence="6">
    <location>
        <position position="59"/>
    </location>
    <ligand>
        <name>substrate</name>
    </ligand>
</feature>
<dbReference type="Pfam" id="PF00300">
    <property type="entry name" value="His_Phos_1"/>
    <property type="match status" value="1"/>
</dbReference>
<comment type="similarity">
    <text evidence="1">Belongs to the phosphoglycerate mutase family. BPG-dependent PGAM subfamily.</text>
</comment>
<feature type="active site" description="Proton donor/acceptor" evidence="5">
    <location>
        <position position="84"/>
    </location>
</feature>
<accession>A0A1F5SJ68</accession>
<dbReference type="SMART" id="SM00855">
    <property type="entry name" value="PGAM"/>
    <property type="match status" value="1"/>
</dbReference>
<evidence type="ECO:0000313" key="7">
    <source>
        <dbReference type="EMBL" id="OGF26758.1"/>
    </source>
</evidence>
<keyword evidence="4" id="KW-0413">Isomerase</keyword>
<dbReference type="STRING" id="1797994.A2227_06560"/>
<dbReference type="Proteomes" id="UP000178367">
    <property type="component" value="Unassembled WGS sequence"/>
</dbReference>
<dbReference type="AlphaFoldDB" id="A0A1F5SJ68"/>
<comment type="caution">
    <text evidence="7">The sequence shown here is derived from an EMBL/GenBank/DDBJ whole genome shotgun (WGS) entry which is preliminary data.</text>
</comment>
<dbReference type="GO" id="GO:0004619">
    <property type="term" value="F:phosphoglycerate mutase activity"/>
    <property type="evidence" value="ECO:0007669"/>
    <property type="project" value="UniProtKB-EC"/>
</dbReference>
<reference evidence="7 8" key="1">
    <citation type="journal article" date="2016" name="Nat. Commun.">
        <title>Thousands of microbial genomes shed light on interconnected biogeochemical processes in an aquifer system.</title>
        <authorList>
            <person name="Anantharaman K."/>
            <person name="Brown C.T."/>
            <person name="Hug L.A."/>
            <person name="Sharon I."/>
            <person name="Castelle C.J."/>
            <person name="Probst A.J."/>
            <person name="Thomas B.C."/>
            <person name="Singh A."/>
            <person name="Wilkins M.J."/>
            <person name="Karaoz U."/>
            <person name="Brodie E.L."/>
            <person name="Williams K.H."/>
            <person name="Hubbard S.S."/>
            <person name="Banfield J.F."/>
        </authorList>
    </citation>
    <scope>NUCLEOTIDE SEQUENCE [LARGE SCALE GENOMIC DNA]</scope>
</reference>
<dbReference type="InterPro" id="IPR013078">
    <property type="entry name" value="His_Pase_superF_clade-1"/>
</dbReference>
<evidence type="ECO:0000256" key="2">
    <source>
        <dbReference type="ARBA" id="ARBA00012028"/>
    </source>
</evidence>
<dbReference type="InterPro" id="IPR001345">
    <property type="entry name" value="PG/BPGM_mutase_AS"/>
</dbReference>
<evidence type="ECO:0000256" key="5">
    <source>
        <dbReference type="PIRSR" id="PIRSR613078-1"/>
    </source>
</evidence>
<evidence type="ECO:0000313" key="8">
    <source>
        <dbReference type="Proteomes" id="UP000178367"/>
    </source>
</evidence>
<keyword evidence="3" id="KW-0324">Glycolysis</keyword>
<feature type="binding site" evidence="6">
    <location>
        <begin position="9"/>
        <end position="16"/>
    </location>
    <ligand>
        <name>substrate</name>
    </ligand>
</feature>
<proteinExistence type="inferred from homology"/>
<evidence type="ECO:0000256" key="1">
    <source>
        <dbReference type="ARBA" id="ARBA00006717"/>
    </source>
</evidence>
<protein>
    <recommendedName>
        <fullName evidence="2">phosphoglycerate mutase (2,3-diphosphoglycerate-dependent)</fullName>
        <ecNumber evidence="2">5.4.2.11</ecNumber>
    </recommendedName>
</protein>
<dbReference type="Gene3D" id="3.40.50.1240">
    <property type="entry name" value="Phosphoglycerate mutase-like"/>
    <property type="match status" value="1"/>
</dbReference>
<evidence type="ECO:0000256" key="4">
    <source>
        <dbReference type="ARBA" id="ARBA00023235"/>
    </source>
</evidence>
<dbReference type="PANTHER" id="PTHR11931">
    <property type="entry name" value="PHOSPHOGLYCERATE MUTASE"/>
    <property type="match status" value="1"/>
</dbReference>
<dbReference type="InterPro" id="IPR005952">
    <property type="entry name" value="Phosphogly_mut1"/>
</dbReference>
<dbReference type="SUPFAM" id="SSF53254">
    <property type="entry name" value="Phosphoglycerate mutase-like"/>
    <property type="match status" value="1"/>
</dbReference>
<dbReference type="CDD" id="cd07067">
    <property type="entry name" value="HP_PGM_like"/>
    <property type="match status" value="1"/>
</dbReference>
<gene>
    <name evidence="7" type="ORF">A2227_06560</name>
</gene>
<sequence>MKKYLYLTRHGEDTANKNRTLNGRKNTRLSHLGAKQASMAPAAVRGGKIDLILTSPLERCRQTARIIAKALRIKEILPEAGLIERDFGVLTGKPKKDIYKYARRTVQIGDITYFLNAPGCETFPRTYRRAVRFLKSMRKKYQGRNILLVTHGDIGKMIIGAARGLGWKKSLYLPNLKNAAILKISIEQ</sequence>
<dbReference type="EMBL" id="MFGB01000014">
    <property type="protein sequence ID" value="OGF26758.1"/>
    <property type="molecule type" value="Genomic_DNA"/>
</dbReference>
<dbReference type="PROSITE" id="PS00175">
    <property type="entry name" value="PG_MUTASE"/>
    <property type="match status" value="1"/>
</dbReference>
<dbReference type="GO" id="GO:0006096">
    <property type="term" value="P:glycolytic process"/>
    <property type="evidence" value="ECO:0007669"/>
    <property type="project" value="UniProtKB-KW"/>
</dbReference>
<feature type="binding site" evidence="6">
    <location>
        <position position="95"/>
    </location>
    <ligand>
        <name>substrate</name>
    </ligand>
</feature>